<feature type="signal peptide" evidence="1">
    <location>
        <begin position="1"/>
        <end position="16"/>
    </location>
</feature>
<evidence type="ECO:0000256" key="1">
    <source>
        <dbReference type="SAM" id="SignalP"/>
    </source>
</evidence>
<organism evidence="2 3">
    <name type="scientific">Acinetobacter proteolyticus</name>
    <dbReference type="NCBI Taxonomy" id="1776741"/>
    <lineage>
        <taxon>Bacteria</taxon>
        <taxon>Pseudomonadati</taxon>
        <taxon>Pseudomonadota</taxon>
        <taxon>Gammaproteobacteria</taxon>
        <taxon>Moraxellales</taxon>
        <taxon>Moraxellaceae</taxon>
        <taxon>Acinetobacter</taxon>
    </lineage>
</organism>
<keyword evidence="1" id="KW-0732">Signal</keyword>
<dbReference type="Proteomes" id="UP000233553">
    <property type="component" value="Unassembled WGS sequence"/>
</dbReference>
<protein>
    <submittedName>
        <fullName evidence="2">Uncharacterized protein</fullName>
    </submittedName>
</protein>
<sequence length="190" mass="21804">MKAMIFLSAAMAISLAGCVGNMNPTGGNSRPNYPYYVTQQPMLVKKIHVPAGTTLVYKEQYFKQGKQPEIMSENKLTDIRLPIGQSIDWGGVPVTMISQFFNSAMRGYSVYADFKKLDADKRTRFSQLWQSCDDDLGISIKDRKDWSFNKANIADVQSCSGLYQRYFKNDQEQQQFLDLMYRELMKIDDQ</sequence>
<evidence type="ECO:0000313" key="3">
    <source>
        <dbReference type="Proteomes" id="UP000233553"/>
    </source>
</evidence>
<dbReference type="RefSeq" id="WP_101236433.1">
    <property type="nucleotide sequence ID" value="NZ_PISJ01000013.1"/>
</dbReference>
<dbReference type="EMBL" id="PISJ01000013">
    <property type="protein sequence ID" value="PKF33175.1"/>
    <property type="molecule type" value="Genomic_DNA"/>
</dbReference>
<feature type="chain" id="PRO_5014793554" evidence="1">
    <location>
        <begin position="17"/>
        <end position="190"/>
    </location>
</feature>
<comment type="caution">
    <text evidence="2">The sequence shown here is derived from an EMBL/GenBank/DDBJ whole genome shotgun (WGS) entry which is preliminary data.</text>
</comment>
<name>A0A2N0WE91_9GAMM</name>
<accession>A0A2N0WE91</accession>
<reference evidence="2 3" key="1">
    <citation type="submission" date="2017-12" db="EMBL/GenBank/DDBJ databases">
        <title>Draft Genome sequences of multiple microbial strains isolated from spacecraft associated surfaces.</title>
        <authorList>
            <person name="Seuylemezian A."/>
            <person name="Vaishampayan P."/>
            <person name="Venkateswaran K."/>
        </authorList>
    </citation>
    <scope>NUCLEOTIDE SEQUENCE [LARGE SCALE GENOMIC DNA]</scope>
    <source>
        <strain evidence="2 3">2P01AA</strain>
    </source>
</reference>
<dbReference type="AlphaFoldDB" id="A0A2N0WE91"/>
<gene>
    <name evidence="2" type="ORF">CW311_10140</name>
</gene>
<proteinExistence type="predicted"/>
<dbReference type="PROSITE" id="PS51257">
    <property type="entry name" value="PROKAR_LIPOPROTEIN"/>
    <property type="match status" value="1"/>
</dbReference>
<evidence type="ECO:0000313" key="2">
    <source>
        <dbReference type="EMBL" id="PKF33175.1"/>
    </source>
</evidence>